<proteinExistence type="predicted"/>
<gene>
    <name evidence="1" type="ORF">SBAD_LOCUS4723</name>
</gene>
<dbReference type="Proteomes" id="UP000270296">
    <property type="component" value="Unassembled WGS sequence"/>
</dbReference>
<dbReference type="OrthoDB" id="5918434at2759"/>
<keyword evidence="2" id="KW-1185">Reference proteome</keyword>
<organism evidence="3">
    <name type="scientific">Soboliphyme baturini</name>
    <dbReference type="NCBI Taxonomy" id="241478"/>
    <lineage>
        <taxon>Eukaryota</taxon>
        <taxon>Metazoa</taxon>
        <taxon>Ecdysozoa</taxon>
        <taxon>Nematoda</taxon>
        <taxon>Enoplea</taxon>
        <taxon>Dorylaimia</taxon>
        <taxon>Dioctophymatida</taxon>
        <taxon>Dioctophymatoidea</taxon>
        <taxon>Soboliphymatidae</taxon>
        <taxon>Soboliphyme</taxon>
    </lineage>
</organism>
<sequence>MDIFQSPNKSPGSVFEQMVKDAYYGAKRQANRSQTTIDDNRMQEMNLPSYGTIADSTEDPGRNVYEMIGFDQKRGPVKDVWVANIDPPTTIDYEPSVRYGNRRHYKRYGTHDPLYFNSDLEEVAENYRYSRMNALTARPKHWEYEMLQQVAKVKGEKAIAPYLFVHKDMNPRSTNTSLLSAALRTPSYWTYRFQNLS</sequence>
<evidence type="ECO:0000313" key="2">
    <source>
        <dbReference type="Proteomes" id="UP000270296"/>
    </source>
</evidence>
<reference evidence="3" key="1">
    <citation type="submission" date="2016-06" db="UniProtKB">
        <authorList>
            <consortium name="WormBaseParasite"/>
        </authorList>
    </citation>
    <scope>IDENTIFICATION</scope>
</reference>
<protein>
    <submittedName>
        <fullName evidence="3">Cytosolic protein</fullName>
    </submittedName>
</protein>
<accession>A0A183IM77</accession>
<reference evidence="1 2" key="2">
    <citation type="submission" date="2018-11" db="EMBL/GenBank/DDBJ databases">
        <authorList>
            <consortium name="Pathogen Informatics"/>
        </authorList>
    </citation>
    <scope>NUCLEOTIDE SEQUENCE [LARGE SCALE GENOMIC DNA]</scope>
</reference>
<dbReference type="AlphaFoldDB" id="A0A183IM77"/>
<evidence type="ECO:0000313" key="1">
    <source>
        <dbReference type="EMBL" id="VDP05246.1"/>
    </source>
</evidence>
<dbReference type="WBParaSite" id="SBAD_0000491901-mRNA-1">
    <property type="protein sequence ID" value="SBAD_0000491901-mRNA-1"/>
    <property type="gene ID" value="SBAD_0000491901"/>
</dbReference>
<name>A0A183IM77_9BILA</name>
<evidence type="ECO:0000313" key="3">
    <source>
        <dbReference type="WBParaSite" id="SBAD_0000491901-mRNA-1"/>
    </source>
</evidence>
<dbReference type="EMBL" id="UZAM01008508">
    <property type="protein sequence ID" value="VDP05246.1"/>
    <property type="molecule type" value="Genomic_DNA"/>
</dbReference>